<dbReference type="Proteomes" id="UP001500192">
    <property type="component" value="Unassembled WGS sequence"/>
</dbReference>
<organism evidence="1 2">
    <name type="scientific">Amycolatopsis dongchuanensis</name>
    <dbReference type="NCBI Taxonomy" id="1070866"/>
    <lineage>
        <taxon>Bacteria</taxon>
        <taxon>Bacillati</taxon>
        <taxon>Actinomycetota</taxon>
        <taxon>Actinomycetes</taxon>
        <taxon>Pseudonocardiales</taxon>
        <taxon>Pseudonocardiaceae</taxon>
        <taxon>Amycolatopsis</taxon>
    </lineage>
</organism>
<accession>A0ABP8VTA3</accession>
<keyword evidence="2" id="KW-1185">Reference proteome</keyword>
<comment type="caution">
    <text evidence="1">The sequence shown here is derived from an EMBL/GenBank/DDBJ whole genome shotgun (WGS) entry which is preliminary data.</text>
</comment>
<evidence type="ECO:0000313" key="1">
    <source>
        <dbReference type="EMBL" id="GAA4671932.1"/>
    </source>
</evidence>
<sequence>MAHLLVWVLASLSAYANWRAGVELHAHDAVWFLPAMSGLAVVMVEVVSRAARRWVRVAAGVHEPALPRFRFLRWIFAPSETFAALRVAVLNGITDHHQAVNIVRARDNSVATAEPALSLVSKADAVRRAISATNSTDPSVLTEWLSGQGVEVSRPYIGRIAGQAQRPHLAAVGDSD</sequence>
<protein>
    <submittedName>
        <fullName evidence="1">Uncharacterized protein</fullName>
    </submittedName>
</protein>
<evidence type="ECO:0000313" key="2">
    <source>
        <dbReference type="Proteomes" id="UP001500192"/>
    </source>
</evidence>
<gene>
    <name evidence="1" type="ORF">GCM10023214_78600</name>
</gene>
<dbReference type="EMBL" id="BAABIB010000173">
    <property type="protein sequence ID" value="GAA4671932.1"/>
    <property type="molecule type" value="Genomic_DNA"/>
</dbReference>
<proteinExistence type="predicted"/>
<reference evidence="2" key="1">
    <citation type="journal article" date="2019" name="Int. J. Syst. Evol. Microbiol.">
        <title>The Global Catalogue of Microorganisms (GCM) 10K type strain sequencing project: providing services to taxonomists for standard genome sequencing and annotation.</title>
        <authorList>
            <consortium name="The Broad Institute Genomics Platform"/>
            <consortium name="The Broad Institute Genome Sequencing Center for Infectious Disease"/>
            <person name="Wu L."/>
            <person name="Ma J."/>
        </authorList>
    </citation>
    <scope>NUCLEOTIDE SEQUENCE [LARGE SCALE GENOMIC DNA]</scope>
    <source>
        <strain evidence="2">JCM 18054</strain>
    </source>
</reference>
<name>A0ABP8VTA3_9PSEU</name>